<dbReference type="EMBL" id="CAJVCH010571054">
    <property type="protein sequence ID" value="CAG7836495.1"/>
    <property type="molecule type" value="Genomic_DNA"/>
</dbReference>
<dbReference type="OrthoDB" id="9989112at2759"/>
<evidence type="ECO:0000256" key="1">
    <source>
        <dbReference type="ARBA" id="ARBA00004308"/>
    </source>
</evidence>
<evidence type="ECO:0000256" key="3">
    <source>
        <dbReference type="ARBA" id="ARBA00022741"/>
    </source>
</evidence>
<gene>
    <name evidence="5" type="ORF">AFUS01_LOCUS45733</name>
</gene>
<keyword evidence="3" id="KW-0547">Nucleotide-binding</keyword>
<dbReference type="GO" id="GO:0003924">
    <property type="term" value="F:GTPase activity"/>
    <property type="evidence" value="ECO:0007669"/>
    <property type="project" value="InterPro"/>
</dbReference>
<name>A0A8J2MD54_9HEXA</name>
<accession>A0A8J2MD54</accession>
<comment type="similarity">
    <text evidence="2">Belongs to the small GTPase superfamily. Rab family.</text>
</comment>
<dbReference type="SMART" id="SM00173">
    <property type="entry name" value="RAS"/>
    <property type="match status" value="1"/>
</dbReference>
<dbReference type="NCBIfam" id="TIGR00231">
    <property type="entry name" value="small_GTP"/>
    <property type="match status" value="1"/>
</dbReference>
<dbReference type="InterPro" id="IPR001806">
    <property type="entry name" value="Small_GTPase"/>
</dbReference>
<protein>
    <submittedName>
        <fullName evidence="5">Uncharacterized protein</fullName>
    </submittedName>
</protein>
<evidence type="ECO:0000256" key="2">
    <source>
        <dbReference type="ARBA" id="ARBA00006270"/>
    </source>
</evidence>
<dbReference type="GO" id="GO:0005525">
    <property type="term" value="F:GTP binding"/>
    <property type="evidence" value="ECO:0007669"/>
    <property type="project" value="InterPro"/>
</dbReference>
<comment type="caution">
    <text evidence="5">The sequence shown here is derived from an EMBL/GenBank/DDBJ whole genome shotgun (WGS) entry which is preliminary data.</text>
</comment>
<reference evidence="5" key="1">
    <citation type="submission" date="2021-06" db="EMBL/GenBank/DDBJ databases">
        <authorList>
            <person name="Hodson N. C."/>
            <person name="Mongue J. A."/>
            <person name="Jaron S. K."/>
        </authorList>
    </citation>
    <scope>NUCLEOTIDE SEQUENCE</scope>
</reference>
<dbReference type="PROSITE" id="PS51421">
    <property type="entry name" value="RAS"/>
    <property type="match status" value="1"/>
</dbReference>
<dbReference type="Pfam" id="PF00071">
    <property type="entry name" value="Ras"/>
    <property type="match status" value="1"/>
</dbReference>
<comment type="subcellular location">
    <subcellularLocation>
        <location evidence="1">Endomembrane system</location>
    </subcellularLocation>
</comment>
<keyword evidence="4" id="KW-0472">Membrane</keyword>
<keyword evidence="6" id="KW-1185">Reference proteome</keyword>
<dbReference type="GO" id="GO:0012505">
    <property type="term" value="C:endomembrane system"/>
    <property type="evidence" value="ECO:0007669"/>
    <property type="project" value="UniProtKB-SubCell"/>
</dbReference>
<evidence type="ECO:0000313" key="6">
    <source>
        <dbReference type="Proteomes" id="UP000708208"/>
    </source>
</evidence>
<evidence type="ECO:0000313" key="5">
    <source>
        <dbReference type="EMBL" id="CAG7836495.1"/>
    </source>
</evidence>
<sequence>MSELSFKYVIVGESGVGKTALLEQFVENRFNMNLRNTIGVEFTRQVITLDGKEIVLHIWDTCGGEKFFSLTRTYYRGSVGAILVYDITRRHTFNQLNVWLEDLRRHCGSHIVIMLIGNKNDMEDQREVRKEEGEVYAEEHGLIFKETSARTGVEVQDAFILAAKTIFWKVKLGDLNISRISDSFKIGMDQHVKPSKSLSLANKCC</sequence>
<organism evidence="5 6">
    <name type="scientific">Allacma fusca</name>
    <dbReference type="NCBI Taxonomy" id="39272"/>
    <lineage>
        <taxon>Eukaryota</taxon>
        <taxon>Metazoa</taxon>
        <taxon>Ecdysozoa</taxon>
        <taxon>Arthropoda</taxon>
        <taxon>Hexapoda</taxon>
        <taxon>Collembola</taxon>
        <taxon>Symphypleona</taxon>
        <taxon>Sminthuridae</taxon>
        <taxon>Allacma</taxon>
    </lineage>
</organism>
<dbReference type="PROSITE" id="PS51419">
    <property type="entry name" value="RAB"/>
    <property type="match status" value="1"/>
</dbReference>
<evidence type="ECO:0000256" key="4">
    <source>
        <dbReference type="ARBA" id="ARBA00023136"/>
    </source>
</evidence>
<dbReference type="SMART" id="SM00174">
    <property type="entry name" value="RHO"/>
    <property type="match status" value="1"/>
</dbReference>
<dbReference type="PANTHER" id="PTHR47979">
    <property type="entry name" value="DRAB11-RELATED"/>
    <property type="match status" value="1"/>
</dbReference>
<dbReference type="SMART" id="SM00175">
    <property type="entry name" value="RAB"/>
    <property type="match status" value="1"/>
</dbReference>
<proteinExistence type="inferred from homology"/>
<dbReference type="InterPro" id="IPR050209">
    <property type="entry name" value="Rab_GTPases_membrane_traffic"/>
</dbReference>
<dbReference type="FunFam" id="3.40.50.300:FF:000586">
    <property type="entry name" value="Rab family GTPase"/>
    <property type="match status" value="1"/>
</dbReference>
<dbReference type="AlphaFoldDB" id="A0A8J2MD54"/>
<dbReference type="Proteomes" id="UP000708208">
    <property type="component" value="Unassembled WGS sequence"/>
</dbReference>
<dbReference type="SMART" id="SM00176">
    <property type="entry name" value="RAN"/>
    <property type="match status" value="1"/>
</dbReference>
<dbReference type="InterPro" id="IPR005225">
    <property type="entry name" value="Small_GTP-bd"/>
</dbReference>